<keyword evidence="5 9" id="KW-1133">Transmembrane helix</keyword>
<dbReference type="InterPro" id="IPR001388">
    <property type="entry name" value="Synaptobrevin-like"/>
</dbReference>
<feature type="domain" description="V-SNARE coiled-coil homology" evidence="10">
    <location>
        <begin position="22"/>
        <end position="82"/>
    </location>
</feature>
<reference evidence="11" key="1">
    <citation type="submission" date="2021-01" db="EMBL/GenBank/DDBJ databases">
        <authorList>
            <person name="Corre E."/>
            <person name="Pelletier E."/>
            <person name="Niang G."/>
            <person name="Scheremetjew M."/>
            <person name="Finn R."/>
            <person name="Kale V."/>
            <person name="Holt S."/>
            <person name="Cochrane G."/>
            <person name="Meng A."/>
            <person name="Brown T."/>
            <person name="Cohen L."/>
        </authorList>
    </citation>
    <scope>NUCLEOTIDE SEQUENCE</scope>
    <source>
        <strain evidence="11">CCMP2078</strain>
    </source>
</reference>
<organism evidence="11">
    <name type="scientific">Pinguiococcus pyrenoidosus</name>
    <dbReference type="NCBI Taxonomy" id="172671"/>
    <lineage>
        <taxon>Eukaryota</taxon>
        <taxon>Sar</taxon>
        <taxon>Stramenopiles</taxon>
        <taxon>Ochrophyta</taxon>
        <taxon>Pinguiophyceae</taxon>
        <taxon>Pinguiochrysidales</taxon>
        <taxon>Pinguiochrysidaceae</taxon>
        <taxon>Pinguiococcus</taxon>
    </lineage>
</organism>
<dbReference type="PANTHER" id="PTHR21136:SF168">
    <property type="entry name" value="VESICLE-ASSOCIATED MEMBRANE PROTEIN 9"/>
    <property type="match status" value="1"/>
</dbReference>
<comment type="similarity">
    <text evidence="1">Belongs to the synaptobrevin family.</text>
</comment>
<dbReference type="GO" id="GO:0005737">
    <property type="term" value="C:cytoplasm"/>
    <property type="evidence" value="ECO:0007669"/>
    <property type="project" value="UniProtKB-ARBA"/>
</dbReference>
<evidence type="ECO:0000313" key="11">
    <source>
        <dbReference type="EMBL" id="CAD8256207.1"/>
    </source>
</evidence>
<protein>
    <recommendedName>
        <fullName evidence="10">V-SNARE coiled-coil homology domain-containing protein</fullName>
    </recommendedName>
</protein>
<accession>A0A7R9YBB5</accession>
<evidence type="ECO:0000256" key="3">
    <source>
        <dbReference type="ARBA" id="ARBA00022692"/>
    </source>
</evidence>
<keyword evidence="4" id="KW-0653">Protein transport</keyword>
<evidence type="ECO:0000256" key="2">
    <source>
        <dbReference type="ARBA" id="ARBA00022448"/>
    </source>
</evidence>
<dbReference type="CDD" id="cd15843">
    <property type="entry name" value="R-SNARE"/>
    <property type="match status" value="1"/>
</dbReference>
<gene>
    <name evidence="11" type="ORF">PPYR1160_LOCUS5699</name>
</gene>
<dbReference type="PANTHER" id="PTHR21136">
    <property type="entry name" value="SNARE PROTEINS"/>
    <property type="match status" value="1"/>
</dbReference>
<dbReference type="Gene3D" id="1.20.5.110">
    <property type="match status" value="1"/>
</dbReference>
<evidence type="ECO:0000256" key="8">
    <source>
        <dbReference type="PROSITE-ProRule" id="PRU00290"/>
    </source>
</evidence>
<evidence type="ECO:0000256" key="4">
    <source>
        <dbReference type="ARBA" id="ARBA00022927"/>
    </source>
</evidence>
<evidence type="ECO:0000256" key="9">
    <source>
        <dbReference type="SAM" id="Phobius"/>
    </source>
</evidence>
<keyword evidence="2" id="KW-0813">Transport</keyword>
<dbReference type="GO" id="GO:0016020">
    <property type="term" value="C:membrane"/>
    <property type="evidence" value="ECO:0007669"/>
    <property type="project" value="InterPro"/>
</dbReference>
<evidence type="ECO:0000259" key="10">
    <source>
        <dbReference type="PROSITE" id="PS50892"/>
    </source>
</evidence>
<dbReference type="GO" id="GO:0016192">
    <property type="term" value="P:vesicle-mediated transport"/>
    <property type="evidence" value="ECO:0007669"/>
    <property type="project" value="InterPro"/>
</dbReference>
<dbReference type="InterPro" id="IPR051097">
    <property type="entry name" value="Synaptobrevin-like_transport"/>
</dbReference>
<name>A0A7R9YBB5_9STRA</name>
<evidence type="ECO:0000256" key="1">
    <source>
        <dbReference type="ARBA" id="ARBA00008025"/>
    </source>
</evidence>
<dbReference type="FunFam" id="1.20.5.110:FF:000004">
    <property type="entry name" value="Vesicle-associated membrane protein 7"/>
    <property type="match status" value="1"/>
</dbReference>
<dbReference type="PROSITE" id="PS50892">
    <property type="entry name" value="V_SNARE"/>
    <property type="match status" value="1"/>
</dbReference>
<dbReference type="SUPFAM" id="SSF58038">
    <property type="entry name" value="SNARE fusion complex"/>
    <property type="match status" value="1"/>
</dbReference>
<dbReference type="Pfam" id="PF00957">
    <property type="entry name" value="Synaptobrevin"/>
    <property type="match status" value="1"/>
</dbReference>
<keyword evidence="8" id="KW-0175">Coiled coil</keyword>
<feature type="transmembrane region" description="Helical" evidence="9">
    <location>
        <begin position="86"/>
        <end position="110"/>
    </location>
</feature>
<dbReference type="PRINTS" id="PR00219">
    <property type="entry name" value="SYNAPTOBREVN"/>
</dbReference>
<dbReference type="GO" id="GO:0015031">
    <property type="term" value="P:protein transport"/>
    <property type="evidence" value="ECO:0007669"/>
    <property type="project" value="UniProtKB-KW"/>
</dbReference>
<keyword evidence="3 9" id="KW-0812">Transmembrane</keyword>
<evidence type="ECO:0000256" key="6">
    <source>
        <dbReference type="ARBA" id="ARBA00023136"/>
    </source>
</evidence>
<proteinExistence type="inferred from homology"/>
<dbReference type="GO" id="GO:0012505">
    <property type="term" value="C:endomembrane system"/>
    <property type="evidence" value="ECO:0007669"/>
    <property type="project" value="UniProtKB-SubCell"/>
</dbReference>
<comment type="subcellular location">
    <subcellularLocation>
        <location evidence="7">Endomembrane system</location>
        <topology evidence="7">Single-pass type IV membrane protein</topology>
    </subcellularLocation>
</comment>
<keyword evidence="6 9" id="KW-0472">Membrane</keyword>
<evidence type="ECO:0000256" key="7">
    <source>
        <dbReference type="ARBA" id="ARBA00046280"/>
    </source>
</evidence>
<dbReference type="AlphaFoldDB" id="A0A7R9YBB5"/>
<dbReference type="InterPro" id="IPR042855">
    <property type="entry name" value="V_SNARE_CC"/>
</dbReference>
<sequence>MSDFSPELERLMEYYNNPRNDAVGQMQQRLADVKDVMVQNIDRVLERGEHLELLVDKSDHLNQEAFMFKQSSRQLRVAMFWRKVKIYTLIFFIVGLVILFLCMGICGADFKGCK</sequence>
<dbReference type="EMBL" id="HBEA01007439">
    <property type="protein sequence ID" value="CAD8256207.1"/>
    <property type="molecule type" value="Transcribed_RNA"/>
</dbReference>
<evidence type="ECO:0000256" key="5">
    <source>
        <dbReference type="ARBA" id="ARBA00022989"/>
    </source>
</evidence>